<dbReference type="EMBL" id="QWIO01000059">
    <property type="protein sequence ID" value="RMZ11247.1"/>
    <property type="molecule type" value="Genomic_DNA"/>
</dbReference>
<name>A0A3M7HDL2_HORWE</name>
<sequence length="61" mass="6567">MALDLASPFTAIEPTISIVARVLRAVTAIAITLTSTRPDIVESVAVMLEQMLYIDDCDTLS</sequence>
<comment type="caution">
    <text evidence="1">The sequence shown here is derived from an EMBL/GenBank/DDBJ whole genome shotgun (WGS) entry which is preliminary data.</text>
</comment>
<dbReference type="Proteomes" id="UP000269539">
    <property type="component" value="Unassembled WGS sequence"/>
</dbReference>
<evidence type="ECO:0000313" key="2">
    <source>
        <dbReference type="Proteomes" id="UP000269539"/>
    </source>
</evidence>
<accession>A0A3M7HDL2</accession>
<evidence type="ECO:0000313" key="1">
    <source>
        <dbReference type="EMBL" id="RMZ11247.1"/>
    </source>
</evidence>
<dbReference type="VEuPathDB" id="FungiDB:BTJ68_03087"/>
<dbReference type="AlphaFoldDB" id="A0A3M7HDL2"/>
<reference evidence="1 2" key="1">
    <citation type="journal article" date="2018" name="BMC Genomics">
        <title>Genomic evidence for intraspecific hybridization in a clonal and extremely halotolerant yeast.</title>
        <authorList>
            <person name="Gostincar C."/>
            <person name="Stajich J.E."/>
            <person name="Zupancic J."/>
            <person name="Zalar P."/>
            <person name="Gunde-Cimerman N."/>
        </authorList>
    </citation>
    <scope>NUCLEOTIDE SEQUENCE [LARGE SCALE GENOMIC DNA]</scope>
    <source>
        <strain evidence="1 2">EXF-10513</strain>
    </source>
</reference>
<gene>
    <name evidence="1" type="ORF">D0864_01040</name>
</gene>
<proteinExistence type="predicted"/>
<organism evidence="1 2">
    <name type="scientific">Hortaea werneckii</name>
    <name type="common">Black yeast</name>
    <name type="synonym">Cladosporium werneckii</name>
    <dbReference type="NCBI Taxonomy" id="91943"/>
    <lineage>
        <taxon>Eukaryota</taxon>
        <taxon>Fungi</taxon>
        <taxon>Dikarya</taxon>
        <taxon>Ascomycota</taxon>
        <taxon>Pezizomycotina</taxon>
        <taxon>Dothideomycetes</taxon>
        <taxon>Dothideomycetidae</taxon>
        <taxon>Mycosphaerellales</taxon>
        <taxon>Teratosphaeriaceae</taxon>
        <taxon>Hortaea</taxon>
    </lineage>
</organism>
<protein>
    <submittedName>
        <fullName evidence="1">Uncharacterized protein</fullName>
    </submittedName>
</protein>